<dbReference type="AlphaFoldDB" id="A0A0R1YUW7"/>
<dbReference type="InterPro" id="IPR002560">
    <property type="entry name" value="Transposase_DDE"/>
</dbReference>
<reference evidence="2 3" key="1">
    <citation type="journal article" date="2015" name="Genome Announc.">
        <title>Expanding the biotechnology potential of lactobacilli through comparative genomics of 213 strains and associated genera.</title>
        <authorList>
            <person name="Sun Z."/>
            <person name="Harris H.M."/>
            <person name="McCann A."/>
            <person name="Guo C."/>
            <person name="Argimon S."/>
            <person name="Zhang W."/>
            <person name="Yang X."/>
            <person name="Jeffery I.B."/>
            <person name="Cooney J.C."/>
            <person name="Kagawa T.F."/>
            <person name="Liu W."/>
            <person name="Song Y."/>
            <person name="Salvetti E."/>
            <person name="Wrobel A."/>
            <person name="Rasinkangas P."/>
            <person name="Parkhill J."/>
            <person name="Rea M.C."/>
            <person name="O'Sullivan O."/>
            <person name="Ritari J."/>
            <person name="Douillard F.P."/>
            <person name="Paul Ross R."/>
            <person name="Yang R."/>
            <person name="Briner A.E."/>
            <person name="Felis G.E."/>
            <person name="de Vos W.M."/>
            <person name="Barrangou R."/>
            <person name="Klaenhammer T.R."/>
            <person name="Caufield P.W."/>
            <person name="Cui Y."/>
            <person name="Zhang H."/>
            <person name="O'Toole P.W."/>
        </authorList>
    </citation>
    <scope>NUCLEOTIDE SEQUENCE [LARGE SCALE GENOMIC DNA]</scope>
    <source>
        <strain evidence="2 3">DSM 5707</strain>
    </source>
</reference>
<evidence type="ECO:0000259" key="1">
    <source>
        <dbReference type="Pfam" id="PF01610"/>
    </source>
</evidence>
<protein>
    <recommendedName>
        <fullName evidence="1">Transposase IS204/IS1001/IS1096/IS1165 DDE domain-containing protein</fullName>
    </recommendedName>
</protein>
<accession>A0A0R1YUW7</accession>
<gene>
    <name evidence="2" type="ORF">FC51_GL000667</name>
</gene>
<dbReference type="InterPro" id="IPR047951">
    <property type="entry name" value="Transpos_ISL3"/>
</dbReference>
<dbReference type="PANTHER" id="PTHR33498:SF1">
    <property type="entry name" value="TRANSPOSASE FOR INSERTION SEQUENCE ELEMENT IS1557"/>
    <property type="match status" value="1"/>
</dbReference>
<dbReference type="PANTHER" id="PTHR33498">
    <property type="entry name" value="TRANSPOSASE FOR INSERTION SEQUENCE ELEMENT IS1557"/>
    <property type="match status" value="1"/>
</dbReference>
<evidence type="ECO:0000313" key="3">
    <source>
        <dbReference type="Proteomes" id="UP000051957"/>
    </source>
</evidence>
<dbReference type="PATRIC" id="fig|1423784.4.peg.667"/>
<dbReference type="Proteomes" id="UP000051957">
    <property type="component" value="Unassembled WGS sequence"/>
</dbReference>
<feature type="domain" description="Transposase IS204/IS1001/IS1096/IS1165 DDE" evidence="1">
    <location>
        <begin position="3"/>
        <end position="55"/>
    </location>
</feature>
<name>A0A0R1YUW7_9LACO</name>
<comment type="caution">
    <text evidence="2">The sequence shown here is derived from an EMBL/GenBank/DDBJ whole genome shotgun (WGS) entry which is preliminary data.</text>
</comment>
<dbReference type="EMBL" id="AZGK01000012">
    <property type="protein sequence ID" value="KRM45962.1"/>
    <property type="molecule type" value="Genomic_DNA"/>
</dbReference>
<proteinExistence type="predicted"/>
<sequence>MLAVLQTLAAHHDEIGNTFTHHYTNGPLEGSNNKIKVIKRTGFGYRNFFRFRLRVLFAFRIHKKRALITK</sequence>
<evidence type="ECO:0000313" key="2">
    <source>
        <dbReference type="EMBL" id="KRM45962.1"/>
    </source>
</evidence>
<dbReference type="Pfam" id="PF01610">
    <property type="entry name" value="DDE_Tnp_ISL3"/>
    <property type="match status" value="1"/>
</dbReference>
<organism evidence="2 3">
    <name type="scientific">Lentilactobacillus parabuchneri DSM 5707 = NBRC 107865</name>
    <dbReference type="NCBI Taxonomy" id="1423784"/>
    <lineage>
        <taxon>Bacteria</taxon>
        <taxon>Bacillati</taxon>
        <taxon>Bacillota</taxon>
        <taxon>Bacilli</taxon>
        <taxon>Lactobacillales</taxon>
        <taxon>Lactobacillaceae</taxon>
        <taxon>Lentilactobacillus</taxon>
    </lineage>
</organism>